<dbReference type="OrthoDB" id="1550900at2"/>
<protein>
    <recommendedName>
        <fullName evidence="3">ABM domain-containing protein</fullName>
    </recommendedName>
</protein>
<sequence length="96" mass="10880">MSIVVRHQVVGLTRRQYDEVSRRMEEAGAWPPDGLLLHVLFGTEGNLKVSEIWESHEQLTAFSQQMLPVLDEVGVQVTGEPEVFEVHELELPRTTA</sequence>
<proteinExistence type="predicted"/>
<dbReference type="RefSeq" id="WP_089338397.1">
    <property type="nucleotide sequence ID" value="NZ_FZNO01000029.1"/>
</dbReference>
<accession>A0A238ZHV3</accession>
<dbReference type="EMBL" id="FZNO01000029">
    <property type="protein sequence ID" value="SNR82800.1"/>
    <property type="molecule type" value="Genomic_DNA"/>
</dbReference>
<reference evidence="1 2" key="1">
    <citation type="submission" date="2017-06" db="EMBL/GenBank/DDBJ databases">
        <authorList>
            <person name="Kim H.J."/>
            <person name="Triplett B.A."/>
        </authorList>
    </citation>
    <scope>NUCLEOTIDE SEQUENCE [LARGE SCALE GENOMIC DNA]</scope>
    <source>
        <strain evidence="1 2">DSM 44272</strain>
    </source>
</reference>
<gene>
    <name evidence="1" type="ORF">SAMN06272737_1293</name>
</gene>
<evidence type="ECO:0008006" key="3">
    <source>
        <dbReference type="Google" id="ProtNLM"/>
    </source>
</evidence>
<evidence type="ECO:0000313" key="2">
    <source>
        <dbReference type="Proteomes" id="UP000198403"/>
    </source>
</evidence>
<name>A0A238ZHV3_9ACTN</name>
<dbReference type="AlphaFoldDB" id="A0A238ZHV3"/>
<keyword evidence="2" id="KW-1185">Reference proteome</keyword>
<evidence type="ECO:0000313" key="1">
    <source>
        <dbReference type="EMBL" id="SNR82800.1"/>
    </source>
</evidence>
<dbReference type="Proteomes" id="UP000198403">
    <property type="component" value="Unassembled WGS sequence"/>
</dbReference>
<organism evidence="1 2">
    <name type="scientific">Blastococcus mobilis</name>
    <dbReference type="NCBI Taxonomy" id="1938746"/>
    <lineage>
        <taxon>Bacteria</taxon>
        <taxon>Bacillati</taxon>
        <taxon>Actinomycetota</taxon>
        <taxon>Actinomycetes</taxon>
        <taxon>Geodermatophilales</taxon>
        <taxon>Geodermatophilaceae</taxon>
        <taxon>Blastococcus</taxon>
    </lineage>
</organism>